<keyword evidence="2" id="KW-0812">Transmembrane</keyword>
<proteinExistence type="predicted"/>
<protein>
    <recommendedName>
        <fullName evidence="3">DUF7144 domain-containing protein</fullName>
    </recommendedName>
</protein>
<accession>A0A841IKL2</accession>
<evidence type="ECO:0000256" key="2">
    <source>
        <dbReference type="SAM" id="Phobius"/>
    </source>
</evidence>
<feature type="transmembrane region" description="Helical" evidence="2">
    <location>
        <begin position="102"/>
        <end position="121"/>
    </location>
</feature>
<name>A0A841IKL2_9ACTN</name>
<sequence>MRAKTANGWQFFTATLLIVTGAINIIQGLVSFFTPEFYLVPGSEALFLGTGGWGFLLGVWGVLLVIAGLGVLSRGVWARTLGIFLAAVNVIAQLAFFGMPMWTMTAIAIDLLVIYGLTAGWPDRADEGTSAEEEEAVYRSGRQDAQEAPQAPRPRRHGTAEDGATAPGRRHTTG</sequence>
<dbReference type="Pfam" id="PF23636">
    <property type="entry name" value="DUF7144"/>
    <property type="match status" value="1"/>
</dbReference>
<feature type="transmembrane region" description="Helical" evidence="2">
    <location>
        <begin position="45"/>
        <end position="69"/>
    </location>
</feature>
<dbReference type="InterPro" id="IPR055568">
    <property type="entry name" value="DUF7144"/>
</dbReference>
<comment type="caution">
    <text evidence="4">The sequence shown here is derived from an EMBL/GenBank/DDBJ whole genome shotgun (WGS) entry which is preliminary data.</text>
</comment>
<feature type="transmembrane region" description="Helical" evidence="2">
    <location>
        <begin position="76"/>
        <end position="96"/>
    </location>
</feature>
<evidence type="ECO:0000313" key="4">
    <source>
        <dbReference type="EMBL" id="MBB6119193.1"/>
    </source>
</evidence>
<keyword evidence="2" id="KW-1133">Transmembrane helix</keyword>
<evidence type="ECO:0000259" key="3">
    <source>
        <dbReference type="Pfam" id="PF23636"/>
    </source>
</evidence>
<organism evidence="4 5">
    <name type="scientific">Nocardiopsis algeriensis</name>
    <dbReference type="NCBI Taxonomy" id="1478215"/>
    <lineage>
        <taxon>Bacteria</taxon>
        <taxon>Bacillati</taxon>
        <taxon>Actinomycetota</taxon>
        <taxon>Actinomycetes</taxon>
        <taxon>Streptosporangiales</taxon>
        <taxon>Nocardiopsidaceae</taxon>
        <taxon>Nocardiopsis</taxon>
    </lineage>
</organism>
<dbReference type="AlphaFoldDB" id="A0A841IKL2"/>
<feature type="domain" description="DUF7144" evidence="3">
    <location>
        <begin position="9"/>
        <end position="121"/>
    </location>
</feature>
<gene>
    <name evidence="4" type="ORF">FHS13_001128</name>
</gene>
<keyword evidence="5" id="KW-1185">Reference proteome</keyword>
<feature type="transmembrane region" description="Helical" evidence="2">
    <location>
        <begin position="12"/>
        <end position="33"/>
    </location>
</feature>
<evidence type="ECO:0000256" key="1">
    <source>
        <dbReference type="SAM" id="MobiDB-lite"/>
    </source>
</evidence>
<dbReference type="EMBL" id="JACHJO010000003">
    <property type="protein sequence ID" value="MBB6119193.1"/>
    <property type="molecule type" value="Genomic_DNA"/>
</dbReference>
<dbReference type="Proteomes" id="UP000536604">
    <property type="component" value="Unassembled WGS sequence"/>
</dbReference>
<dbReference type="RefSeq" id="WP_184288543.1">
    <property type="nucleotide sequence ID" value="NZ_JACHJO010000003.1"/>
</dbReference>
<keyword evidence="2" id="KW-0472">Membrane</keyword>
<evidence type="ECO:0000313" key="5">
    <source>
        <dbReference type="Proteomes" id="UP000536604"/>
    </source>
</evidence>
<feature type="region of interest" description="Disordered" evidence="1">
    <location>
        <begin position="125"/>
        <end position="174"/>
    </location>
</feature>
<reference evidence="4 5" key="1">
    <citation type="submission" date="2020-08" db="EMBL/GenBank/DDBJ databases">
        <title>Genomic Encyclopedia of Type Strains, Phase III (KMG-III): the genomes of soil and plant-associated and newly described type strains.</title>
        <authorList>
            <person name="Whitman W."/>
        </authorList>
    </citation>
    <scope>NUCLEOTIDE SEQUENCE [LARGE SCALE GENOMIC DNA]</scope>
    <source>
        <strain evidence="4 5">CECT 8712</strain>
    </source>
</reference>